<reference evidence="3 4" key="1">
    <citation type="journal article" date="2009" name="Stand. Genomic Sci.">
        <title>Complete genome sequence of Catenulispora acidiphila type strain (ID 139908).</title>
        <authorList>
            <person name="Copeland A."/>
            <person name="Lapidus A."/>
            <person name="Glavina Del Rio T."/>
            <person name="Nolan M."/>
            <person name="Lucas S."/>
            <person name="Chen F."/>
            <person name="Tice H."/>
            <person name="Cheng J.F."/>
            <person name="Bruce D."/>
            <person name="Goodwin L."/>
            <person name="Pitluck S."/>
            <person name="Mikhailova N."/>
            <person name="Pati A."/>
            <person name="Ivanova N."/>
            <person name="Mavromatis K."/>
            <person name="Chen A."/>
            <person name="Palaniappan K."/>
            <person name="Chain P."/>
            <person name="Land M."/>
            <person name="Hauser L."/>
            <person name="Chang Y.J."/>
            <person name="Jeffries C.D."/>
            <person name="Chertkov O."/>
            <person name="Brettin T."/>
            <person name="Detter J.C."/>
            <person name="Han C."/>
            <person name="Ali Z."/>
            <person name="Tindall B.J."/>
            <person name="Goker M."/>
            <person name="Bristow J."/>
            <person name="Eisen J.A."/>
            <person name="Markowitz V."/>
            <person name="Hugenholtz P."/>
            <person name="Kyrpides N.C."/>
            <person name="Klenk H.P."/>
        </authorList>
    </citation>
    <scope>NUCLEOTIDE SEQUENCE [LARGE SCALE GENOMIC DNA]</scope>
    <source>
        <strain evidence="4">DSM 44928 / JCM 14897 / NBRC 102108 / NRRL B-24433 / ID139908</strain>
    </source>
</reference>
<keyword evidence="3" id="KW-0540">Nuclease</keyword>
<evidence type="ECO:0000259" key="1">
    <source>
        <dbReference type="Pfam" id="PF13175"/>
    </source>
</evidence>
<dbReference type="InterPro" id="IPR041685">
    <property type="entry name" value="AAA_GajA/Old/RecF-like"/>
</dbReference>
<dbReference type="PANTHER" id="PTHR43581">
    <property type="entry name" value="ATP/GTP PHOSPHATASE"/>
    <property type="match status" value="1"/>
</dbReference>
<dbReference type="Pfam" id="PF13175">
    <property type="entry name" value="AAA_15"/>
    <property type="match status" value="1"/>
</dbReference>
<dbReference type="InParanoid" id="C7Q3I3"/>
<keyword evidence="3" id="KW-0255">Endonuclease</keyword>
<keyword evidence="4" id="KW-1185">Reference proteome</keyword>
<dbReference type="InterPro" id="IPR051396">
    <property type="entry name" value="Bact_Antivir_Def_Nuclease"/>
</dbReference>
<keyword evidence="3" id="KW-0378">Hydrolase</keyword>
<evidence type="ECO:0000259" key="2">
    <source>
        <dbReference type="Pfam" id="PF20469"/>
    </source>
</evidence>
<dbReference type="InterPro" id="IPR027417">
    <property type="entry name" value="P-loop_NTPase"/>
</dbReference>
<sequence>MRLTSIKIKNFRLLEDIEVGIDEIATLIVGRNNSGKTSLVNVFDKFFGDEDCTFVLEDFPAARIADIKQAHEWWAKAEHEEPADGIDPESDLHAAAVGLLPQMTLQLTVTYDEKENLAALSGMILDLDEECRDVVIEAVLEADQPENFLAEYHTAASHQELFVEHRWLRSNFLKFFKTSFYAVSVRGNPPARRPIKKSVIDNVLSVQFIYAQNKLDDSGTDRTRNLSKSFEDFHRAHSEDAERNHNIDGIDAALLTASQRVDKSFAALFTPIFDDLNRFGVGNIEPVRVPKVVTKFDATSVFRGSTRIEYPAETGDMALPEGHHGLGYSKLIFTIVRIVDFYETHRRAVPRPAIQLLFIEEPEAHLHPQMQEAFIANIRDFLRTKDGWNVQVIVTTHSPHIMMKSGFECVRYFDRWDPGARVRDLQTFQQLAGATTDGQDALRFLQQYMELRPCDMFFADKIILVEGTVERLLLPEMIKRCAPTLAHKYLSVIEVGGAYALKFRELLSFLSVQTLVITDLDSGTLEGHHKACEPSTAGAVTTNATLKSWLPAERDIATLLEIDDAAKTKGHVRVAYQVPEQSGGPVGRSFEDAFILANAHILAAELAGLSTRKAFIADTDSPSAEMIAESAYKIADGLHGEKTGFAFDVLRLDGWSVPRYIDEGLRWLE</sequence>
<dbReference type="PANTHER" id="PTHR43581:SF2">
    <property type="entry name" value="EXCINUCLEASE ATPASE SUBUNIT"/>
    <property type="match status" value="1"/>
</dbReference>
<feature type="domain" description="Endonuclease GajA/Old nuclease/RecF-like AAA" evidence="1">
    <location>
        <begin position="1"/>
        <end position="401"/>
    </location>
</feature>
<dbReference type="Gene3D" id="3.40.50.300">
    <property type="entry name" value="P-loop containing nucleotide triphosphate hydrolases"/>
    <property type="match status" value="2"/>
</dbReference>
<organism evidence="3 4">
    <name type="scientific">Catenulispora acidiphila (strain DSM 44928 / JCM 14897 / NBRC 102108 / NRRL B-24433 / ID139908)</name>
    <dbReference type="NCBI Taxonomy" id="479433"/>
    <lineage>
        <taxon>Bacteria</taxon>
        <taxon>Bacillati</taxon>
        <taxon>Actinomycetota</taxon>
        <taxon>Actinomycetes</taxon>
        <taxon>Catenulisporales</taxon>
        <taxon>Catenulisporaceae</taxon>
        <taxon>Catenulispora</taxon>
    </lineage>
</organism>
<protein>
    <submittedName>
        <fullName evidence="3">ATP-dependent OLD family endonuclease</fullName>
    </submittedName>
</protein>
<dbReference type="InterPro" id="IPR034139">
    <property type="entry name" value="TOPRIM_OLD"/>
</dbReference>
<proteinExistence type="predicted"/>
<evidence type="ECO:0000313" key="4">
    <source>
        <dbReference type="Proteomes" id="UP000000851"/>
    </source>
</evidence>
<dbReference type="STRING" id="479433.Caci_6911"/>
<dbReference type="Proteomes" id="UP000000851">
    <property type="component" value="Chromosome"/>
</dbReference>
<dbReference type="EMBL" id="CP001700">
    <property type="protein sequence ID" value="ACU75748.1"/>
    <property type="molecule type" value="Genomic_DNA"/>
</dbReference>
<dbReference type="SUPFAM" id="SSF52540">
    <property type="entry name" value="P-loop containing nucleoside triphosphate hydrolases"/>
    <property type="match status" value="1"/>
</dbReference>
<dbReference type="AlphaFoldDB" id="C7Q3I3"/>
<dbReference type="CDD" id="cd01026">
    <property type="entry name" value="TOPRIM_OLD"/>
    <property type="match status" value="1"/>
</dbReference>
<evidence type="ECO:0000313" key="3">
    <source>
        <dbReference type="EMBL" id="ACU75748.1"/>
    </source>
</evidence>
<dbReference type="KEGG" id="cai:Caci_6911"/>
<accession>C7Q3I3</accession>
<dbReference type="HOGENOM" id="CLU_023912_1_0_11"/>
<dbReference type="eggNOG" id="COG3593">
    <property type="taxonomic scope" value="Bacteria"/>
</dbReference>
<name>C7Q3I3_CATAD</name>
<gene>
    <name evidence="3" type="ordered locus">Caci_6911</name>
</gene>
<dbReference type="Pfam" id="PF20469">
    <property type="entry name" value="OLD-like_TOPRIM"/>
    <property type="match status" value="1"/>
</dbReference>
<feature type="domain" description="OLD protein-like TOPRIM" evidence="2">
    <location>
        <begin position="457"/>
        <end position="521"/>
    </location>
</feature>
<dbReference type="GO" id="GO:0004519">
    <property type="term" value="F:endonuclease activity"/>
    <property type="evidence" value="ECO:0007669"/>
    <property type="project" value="UniProtKB-KW"/>
</dbReference>
<dbReference type="RefSeq" id="WP_015795476.1">
    <property type="nucleotide sequence ID" value="NC_013131.1"/>
</dbReference>
<dbReference type="OrthoDB" id="3237462at2"/>
<dbReference type="eggNOG" id="COG1106">
    <property type="taxonomic scope" value="Bacteria"/>
</dbReference>